<dbReference type="AlphaFoldDB" id="A0AAU6V435"/>
<keyword evidence="6" id="KW-0902">Two-component regulatory system</keyword>
<organism evidence="8">
    <name type="scientific">bacterium 19NY03SH02</name>
    <dbReference type="NCBI Taxonomy" id="2920631"/>
    <lineage>
        <taxon>Bacteria</taxon>
    </lineage>
</organism>
<keyword evidence="8" id="KW-0547">Nucleotide-binding</keyword>
<dbReference type="EMBL" id="CP095354">
    <property type="protein sequence ID" value="XAG81200.1"/>
    <property type="molecule type" value="Genomic_DNA"/>
</dbReference>
<dbReference type="PANTHER" id="PTHR44936">
    <property type="entry name" value="SENSOR PROTEIN CREC"/>
    <property type="match status" value="1"/>
</dbReference>
<dbReference type="InterPro" id="IPR004358">
    <property type="entry name" value="Sig_transdc_His_kin-like_C"/>
</dbReference>
<dbReference type="Pfam" id="PF02518">
    <property type="entry name" value="HATPase_c"/>
    <property type="match status" value="1"/>
</dbReference>
<evidence type="ECO:0000313" key="8">
    <source>
        <dbReference type="EMBL" id="XAG81200.1"/>
    </source>
</evidence>
<gene>
    <name evidence="8" type="ORF">MRN14_00835</name>
</gene>
<dbReference type="GO" id="GO:0004673">
    <property type="term" value="F:protein histidine kinase activity"/>
    <property type="evidence" value="ECO:0007669"/>
    <property type="project" value="UniProtKB-EC"/>
</dbReference>
<dbReference type="EC" id="2.7.13.3" evidence="2"/>
<dbReference type="REBASE" id="848736">
    <property type="entry name" value="BspH02ORF830P"/>
</dbReference>
<accession>A0AAU6V435</accession>
<evidence type="ECO:0000259" key="7">
    <source>
        <dbReference type="PROSITE" id="PS50109"/>
    </source>
</evidence>
<evidence type="ECO:0000256" key="1">
    <source>
        <dbReference type="ARBA" id="ARBA00000085"/>
    </source>
</evidence>
<dbReference type="PANTHER" id="PTHR44936:SF9">
    <property type="entry name" value="SENSOR PROTEIN CREC"/>
    <property type="match status" value="1"/>
</dbReference>
<dbReference type="Gene3D" id="3.30.565.10">
    <property type="entry name" value="Histidine kinase-like ATPase, C-terminal domain"/>
    <property type="match status" value="2"/>
</dbReference>
<evidence type="ECO:0000256" key="4">
    <source>
        <dbReference type="ARBA" id="ARBA00022679"/>
    </source>
</evidence>
<keyword evidence="4" id="KW-0808">Transferase</keyword>
<dbReference type="Pfam" id="PF13589">
    <property type="entry name" value="HATPase_c_3"/>
    <property type="match status" value="1"/>
</dbReference>
<dbReference type="PROSITE" id="PS50109">
    <property type="entry name" value="HIS_KIN"/>
    <property type="match status" value="1"/>
</dbReference>
<comment type="catalytic activity">
    <reaction evidence="1">
        <text>ATP + protein L-histidine = ADP + protein N-phospho-L-histidine.</text>
        <dbReference type="EC" id="2.7.13.3"/>
    </reaction>
</comment>
<dbReference type="GO" id="GO:0005524">
    <property type="term" value="F:ATP binding"/>
    <property type="evidence" value="ECO:0007669"/>
    <property type="project" value="UniProtKB-KW"/>
</dbReference>
<dbReference type="GO" id="GO:0000160">
    <property type="term" value="P:phosphorelay signal transduction system"/>
    <property type="evidence" value="ECO:0007669"/>
    <property type="project" value="UniProtKB-KW"/>
</dbReference>
<keyword evidence="5" id="KW-0418">Kinase</keyword>
<protein>
    <recommendedName>
        <fullName evidence="2">histidine kinase</fullName>
        <ecNumber evidence="2">2.7.13.3</ecNumber>
    </recommendedName>
</protein>
<dbReference type="InterPro" id="IPR050980">
    <property type="entry name" value="2C_sensor_his_kinase"/>
</dbReference>
<dbReference type="InterPro" id="IPR003594">
    <property type="entry name" value="HATPase_dom"/>
</dbReference>
<dbReference type="SMART" id="SM00387">
    <property type="entry name" value="HATPase_c"/>
    <property type="match status" value="1"/>
</dbReference>
<evidence type="ECO:0000256" key="2">
    <source>
        <dbReference type="ARBA" id="ARBA00012438"/>
    </source>
</evidence>
<keyword evidence="3" id="KW-0597">Phosphoprotein</keyword>
<feature type="domain" description="Histidine kinase" evidence="7">
    <location>
        <begin position="555"/>
        <end position="787"/>
    </location>
</feature>
<proteinExistence type="predicted"/>
<evidence type="ECO:0000256" key="6">
    <source>
        <dbReference type="ARBA" id="ARBA00023012"/>
    </source>
</evidence>
<name>A0AAU6V435_UNCXX</name>
<reference evidence="8" key="1">
    <citation type="submission" date="2022-03" db="EMBL/GenBank/DDBJ databases">
        <title>Sea Food Isolates.</title>
        <authorList>
            <person name="Li c."/>
        </authorList>
    </citation>
    <scope>NUCLEOTIDE SEQUENCE</scope>
    <source>
        <strain evidence="8">19NY03SH02</strain>
    </source>
</reference>
<evidence type="ECO:0000256" key="5">
    <source>
        <dbReference type="ARBA" id="ARBA00022777"/>
    </source>
</evidence>
<dbReference type="InterPro" id="IPR005467">
    <property type="entry name" value="His_kinase_dom"/>
</dbReference>
<evidence type="ECO:0000256" key="3">
    <source>
        <dbReference type="ARBA" id="ARBA00022553"/>
    </source>
</evidence>
<sequence>MLEQIIKEDIRFSVDGRLIKELGEKLVTKNYLALAELIKNSYDADSDNVSIKFNNVKYNSSSGTIVITDNGSGMTWSDFNDYWMRVSTSNKEHHPVSKVYGRNKSGSKGIGRFACQKLARSLIIETVSETQKIGISQVTRATVEWDDFVDGIDLIKTSCKSERYNIESNKVLHGTTITLYNLRQDWNQRSYTNLQRQLASLSISSPVRRDGFKEDPGFDIFVTADEFESEDYKLSEKVLDSGWGRVTGSVGENGDVNVIFNGKLIGTRKHQLNEAFPVLKNASFDITFLPEVKAYQRNPQLMTLQQMKAIRELYSGVKVYSEGFRVYPYGQPGDDWLGLDYDVGRRKAKVDNNELAKIAAGYGLDSGRVLLDLFSNRSLIGSVKIDTNNNPEFDIKLNREGFVDNAASELLRKLLRYIVEWMTIQYSYFKFLYAEQEREEAERVWLEKLNQSNKLKDTDDSYSEKTYGFIKSNDSRNNEKFQKALSVILDEVKHSAETITVEKNSLLSPVDDTGYKSEPGLIEAASNFIQKEFDSNKKELTLLRAIASTGPLFFVFAHEFKSLVSHLDTDAGKIEQWVERGSVGDSTWLLSIAQSLRSSRKRFLSLENLIGVFASTHKTEAKKIKVKEALKKVCDGFEFITSGKDIRIYFDDIDVRLKTKEISDAAFYSILVNLVSNALKAVMAKGEREIRIKAWRDEKLVIHVEDKGIGLDEDKWNDVFLPLVTDPSGQMYKELYGAVGNDELAVLGRGTGLGLNIVKGMVNDNGGSVKFIPPSAGWSTCVEVRMP</sequence>
<dbReference type="PRINTS" id="PR00344">
    <property type="entry name" value="BCTRLSENSOR"/>
</dbReference>
<dbReference type="SUPFAM" id="SSF55874">
    <property type="entry name" value="ATPase domain of HSP90 chaperone/DNA topoisomerase II/histidine kinase"/>
    <property type="match status" value="2"/>
</dbReference>
<dbReference type="InterPro" id="IPR036890">
    <property type="entry name" value="HATPase_C_sf"/>
</dbReference>
<keyword evidence="8" id="KW-0067">ATP-binding</keyword>